<evidence type="ECO:0000256" key="2">
    <source>
        <dbReference type="ARBA" id="ARBA00022603"/>
    </source>
</evidence>
<dbReference type="InterPro" id="IPR029063">
    <property type="entry name" value="SAM-dependent_MTases_sf"/>
</dbReference>
<reference evidence="9" key="1">
    <citation type="journal article" date="2019" name="Int. J. Syst. Evol. Microbiol.">
        <title>The Global Catalogue of Microorganisms (GCM) 10K type strain sequencing project: providing services to taxonomists for standard genome sequencing and annotation.</title>
        <authorList>
            <consortium name="The Broad Institute Genomics Platform"/>
            <consortium name="The Broad Institute Genome Sequencing Center for Infectious Disease"/>
            <person name="Wu L."/>
            <person name="Ma J."/>
        </authorList>
    </citation>
    <scope>NUCLEOTIDE SEQUENCE [LARGE SCALE GENOMIC DNA]</scope>
    <source>
        <strain evidence="9">JCM 31921</strain>
    </source>
</reference>
<accession>A0ABP8MF60</accession>
<evidence type="ECO:0000259" key="7">
    <source>
        <dbReference type="PROSITE" id="PS51686"/>
    </source>
</evidence>
<feature type="binding site" evidence="6">
    <location>
        <position position="132"/>
    </location>
    <ligand>
        <name>S-adenosyl-L-methionine</name>
        <dbReference type="ChEBI" id="CHEBI:59789"/>
    </ligand>
</feature>
<keyword evidence="1" id="KW-0963">Cytoplasm</keyword>
<proteinExistence type="inferred from homology"/>
<evidence type="ECO:0000256" key="5">
    <source>
        <dbReference type="ARBA" id="ARBA00022884"/>
    </source>
</evidence>
<evidence type="ECO:0000256" key="3">
    <source>
        <dbReference type="ARBA" id="ARBA00022679"/>
    </source>
</evidence>
<gene>
    <name evidence="8" type="ORF">GCM10023092_00200</name>
</gene>
<protein>
    <submittedName>
        <fullName evidence="8">rRNA cytosine-C5-methyltransferase</fullName>
    </submittedName>
</protein>
<feature type="domain" description="SAM-dependent MTase RsmB/NOP-type" evidence="7">
    <location>
        <begin position="1"/>
        <end position="295"/>
    </location>
</feature>
<keyword evidence="5 6" id="KW-0694">RNA-binding</keyword>
<dbReference type="PANTHER" id="PTHR22807:SF30">
    <property type="entry name" value="28S RRNA (CYTOSINE(4447)-C(5))-METHYLTRANSFERASE-RELATED"/>
    <property type="match status" value="1"/>
</dbReference>
<dbReference type="EMBL" id="BAABEZ010000001">
    <property type="protein sequence ID" value="GAA4448159.1"/>
    <property type="molecule type" value="Genomic_DNA"/>
</dbReference>
<dbReference type="InterPro" id="IPR049560">
    <property type="entry name" value="MeTrfase_RsmB-F_NOP2_cat"/>
</dbReference>
<keyword evidence="9" id="KW-1185">Reference proteome</keyword>
<keyword evidence="2 6" id="KW-0489">Methyltransferase</keyword>
<feature type="binding site" evidence="6">
    <location>
        <position position="176"/>
    </location>
    <ligand>
        <name>S-adenosyl-L-methionine</name>
        <dbReference type="ChEBI" id="CHEBI:59789"/>
    </ligand>
</feature>
<organism evidence="8 9">
    <name type="scientific">Rurimicrobium arvi</name>
    <dbReference type="NCBI Taxonomy" id="2049916"/>
    <lineage>
        <taxon>Bacteria</taxon>
        <taxon>Pseudomonadati</taxon>
        <taxon>Bacteroidota</taxon>
        <taxon>Chitinophagia</taxon>
        <taxon>Chitinophagales</taxon>
        <taxon>Chitinophagaceae</taxon>
        <taxon>Rurimicrobium</taxon>
    </lineage>
</organism>
<sequence>MELPIQLLEELESVPGFSASDFTEAHRQVPPTSIRMHPLKAPVHYGENLDAVPWCNAGRYLPERPLFTVDPLLHGGAYYVQEASSMFLDYILRSVYPEPEGLRVLDLCAAPGGKSTLLASFLDERSLLISNEVIRNRAGILGENMTRWGYKNAWVCSNDPKDLGKMQGYFDLIVVDAPCSGSGLFRKDERAIAEWSPENVQLCAARQQRILHDVLPALKEGGCLIYATCSYSPEEDEQIMDFLAAQFPLESVPVTVQDDWGIVRVTSAIHGINGYRFFPHRLRGEGFFITVLRKASGETAMPLPKFKSVHARQMAVQIDRFLEQDSYLLLPAENNQFMAIPAGMEADYHYLKQFVYLRKTGITVGGPGPKEWIPEHDLALSVDLRKQLQTVELDLEQALLYLKKETFATPAGAVKGWNLVTYKGLGLGWIKVLDNRINNYLPKNWRIRMDIDWETIL</sequence>
<dbReference type="PRINTS" id="PR02008">
    <property type="entry name" value="RCMTFAMILY"/>
</dbReference>
<dbReference type="PANTHER" id="PTHR22807">
    <property type="entry name" value="NOP2 YEAST -RELATED NOL1/NOP2/FMU SUN DOMAIN-CONTAINING"/>
    <property type="match status" value="1"/>
</dbReference>
<name>A0ABP8MF60_9BACT</name>
<dbReference type="CDD" id="cd02440">
    <property type="entry name" value="AdoMet_MTases"/>
    <property type="match status" value="1"/>
</dbReference>
<evidence type="ECO:0000256" key="6">
    <source>
        <dbReference type="PROSITE-ProRule" id="PRU01023"/>
    </source>
</evidence>
<dbReference type="RefSeq" id="WP_344821429.1">
    <property type="nucleotide sequence ID" value="NZ_BAABEZ010000001.1"/>
</dbReference>
<dbReference type="Gene3D" id="3.40.50.150">
    <property type="entry name" value="Vaccinia Virus protein VP39"/>
    <property type="match status" value="1"/>
</dbReference>
<dbReference type="SUPFAM" id="SSF53335">
    <property type="entry name" value="S-adenosyl-L-methionine-dependent methyltransferases"/>
    <property type="match status" value="1"/>
</dbReference>
<evidence type="ECO:0000256" key="1">
    <source>
        <dbReference type="ARBA" id="ARBA00022490"/>
    </source>
</evidence>
<evidence type="ECO:0000313" key="9">
    <source>
        <dbReference type="Proteomes" id="UP001501410"/>
    </source>
</evidence>
<feature type="active site" description="Nucleophile" evidence="6">
    <location>
        <position position="229"/>
    </location>
</feature>
<dbReference type="InterPro" id="IPR001678">
    <property type="entry name" value="MeTrfase_RsmB-F_NOP2_dom"/>
</dbReference>
<dbReference type="Proteomes" id="UP001501410">
    <property type="component" value="Unassembled WGS sequence"/>
</dbReference>
<evidence type="ECO:0000256" key="4">
    <source>
        <dbReference type="ARBA" id="ARBA00022691"/>
    </source>
</evidence>
<feature type="binding site" evidence="6">
    <location>
        <position position="159"/>
    </location>
    <ligand>
        <name>S-adenosyl-L-methionine</name>
        <dbReference type="ChEBI" id="CHEBI:59789"/>
    </ligand>
</feature>
<dbReference type="Pfam" id="PF13636">
    <property type="entry name" value="Methyltranf_PUA"/>
    <property type="match status" value="1"/>
</dbReference>
<dbReference type="Pfam" id="PF01189">
    <property type="entry name" value="Methyltr_RsmB-F"/>
    <property type="match status" value="1"/>
</dbReference>
<comment type="caution">
    <text evidence="8">The sequence shown here is derived from an EMBL/GenBank/DDBJ whole genome shotgun (WGS) entry which is preliminary data.</text>
</comment>
<evidence type="ECO:0000313" key="8">
    <source>
        <dbReference type="EMBL" id="GAA4448159.1"/>
    </source>
</evidence>
<dbReference type="InterPro" id="IPR031341">
    <property type="entry name" value="Methyltr_RsmF_N"/>
</dbReference>
<dbReference type="Gene3D" id="2.30.130.60">
    <property type="match status" value="1"/>
</dbReference>
<dbReference type="InterPro" id="IPR027391">
    <property type="entry name" value="Nol1_Nop2_Fmu_2"/>
</dbReference>
<keyword evidence="4 6" id="KW-0949">S-adenosyl-L-methionine</keyword>
<dbReference type="InterPro" id="IPR023267">
    <property type="entry name" value="RCMT"/>
</dbReference>
<dbReference type="Gene3D" id="3.30.70.1170">
    <property type="entry name" value="Sun protein, domain 3"/>
    <property type="match status" value="1"/>
</dbReference>
<dbReference type="PROSITE" id="PS51686">
    <property type="entry name" value="SAM_MT_RSMB_NOP"/>
    <property type="match status" value="1"/>
</dbReference>
<dbReference type="Pfam" id="PF17125">
    <property type="entry name" value="Methyltr_RsmF_N"/>
    <property type="match status" value="1"/>
</dbReference>
<keyword evidence="3 6" id="KW-0808">Transferase</keyword>
<feature type="binding site" evidence="6">
    <location>
        <begin position="108"/>
        <end position="114"/>
    </location>
    <ligand>
        <name>S-adenosyl-L-methionine</name>
        <dbReference type="ChEBI" id="CHEBI:59789"/>
    </ligand>
</feature>
<comment type="similarity">
    <text evidence="6">Belongs to the class I-like SAM-binding methyltransferase superfamily. RsmB/NOP family.</text>
</comment>